<dbReference type="Pfam" id="PF03803">
    <property type="entry name" value="Scramblase"/>
    <property type="match status" value="1"/>
</dbReference>
<dbReference type="PANTHER" id="PTHR23248:SF9">
    <property type="entry name" value="PHOSPHOLIPID SCRAMBLASE"/>
    <property type="match status" value="1"/>
</dbReference>
<accession>A0AAD5QBL3</accession>
<evidence type="ECO:0000313" key="4">
    <source>
        <dbReference type="Proteomes" id="UP001209570"/>
    </source>
</evidence>
<dbReference type="GO" id="GO:0017128">
    <property type="term" value="F:phospholipid scramblase activity"/>
    <property type="evidence" value="ECO:0007669"/>
    <property type="project" value="InterPro"/>
</dbReference>
<dbReference type="EMBL" id="JAKCXM010000030">
    <property type="protein sequence ID" value="KAJ0406672.1"/>
    <property type="molecule type" value="Genomic_DNA"/>
</dbReference>
<dbReference type="AlphaFoldDB" id="A0AAD5QBL3"/>
<evidence type="ECO:0000313" key="3">
    <source>
        <dbReference type="EMBL" id="KAJ0406672.1"/>
    </source>
</evidence>
<protein>
    <recommendedName>
        <fullName evidence="2">Phospholipid scramblase</fullName>
    </recommendedName>
</protein>
<comment type="caution">
    <text evidence="3">The sequence shown here is derived from an EMBL/GenBank/DDBJ whole genome shotgun (WGS) entry which is preliminary data.</text>
</comment>
<reference evidence="3" key="1">
    <citation type="submission" date="2021-12" db="EMBL/GenBank/DDBJ databases">
        <title>Prjna785345.</title>
        <authorList>
            <person name="Rujirawat T."/>
            <person name="Krajaejun T."/>
        </authorList>
    </citation>
    <scope>NUCLEOTIDE SEQUENCE</scope>
    <source>
        <strain evidence="3">Pi057C3</strain>
    </source>
</reference>
<dbReference type="PANTHER" id="PTHR23248">
    <property type="entry name" value="PHOSPHOLIPID SCRAMBLASE-RELATED"/>
    <property type="match status" value="1"/>
</dbReference>
<evidence type="ECO:0000256" key="2">
    <source>
        <dbReference type="RuleBase" id="RU363116"/>
    </source>
</evidence>
<gene>
    <name evidence="3" type="ORF">P43SY_009783</name>
</gene>
<evidence type="ECO:0000256" key="1">
    <source>
        <dbReference type="ARBA" id="ARBA00005350"/>
    </source>
</evidence>
<organism evidence="3 4">
    <name type="scientific">Pythium insidiosum</name>
    <name type="common">Pythiosis disease agent</name>
    <dbReference type="NCBI Taxonomy" id="114742"/>
    <lineage>
        <taxon>Eukaryota</taxon>
        <taxon>Sar</taxon>
        <taxon>Stramenopiles</taxon>
        <taxon>Oomycota</taxon>
        <taxon>Peronosporomycetes</taxon>
        <taxon>Pythiales</taxon>
        <taxon>Pythiaceae</taxon>
        <taxon>Pythium</taxon>
    </lineage>
</organism>
<keyword evidence="4" id="KW-1185">Reference proteome</keyword>
<dbReference type="GO" id="GO:0005886">
    <property type="term" value="C:plasma membrane"/>
    <property type="evidence" value="ECO:0007669"/>
    <property type="project" value="TreeGrafter"/>
</dbReference>
<dbReference type="InterPro" id="IPR005552">
    <property type="entry name" value="Scramblase"/>
</dbReference>
<proteinExistence type="inferred from homology"/>
<comment type="similarity">
    <text evidence="1 2">Belongs to the phospholipid scramblase family.</text>
</comment>
<dbReference type="Proteomes" id="UP001209570">
    <property type="component" value="Unassembled WGS sequence"/>
</dbReference>
<name>A0AAD5QBL3_PYTIN</name>
<sequence length="289" mass="32302">MEVSKQPPPFQYEQVAAALAAAPGVVIRQKTQSLEVLAQAFDIGYEAQNKYRVHLLPVDKRVKSHPDDPAGWAPTRDELKSLPPFLFAKEESNLFVRMMCANLRPLRMHISVENSTGDVFLINRPFQCGGACCCPMEMDVDAVAAGNMRRIGRVRENFAPYLCKCYSLCCLATGYTDMERALPGGAFEKAYTLRANLACCGRVDNFCAPSICKNDAVYDILDPKGEIVAHLQVTFGGGDCCEACFRADNHYNNYILEFPPHASVDDRMLLLTALFQLEYQFFERKTKEG</sequence>